<dbReference type="AlphaFoldDB" id="A0A840ZDW4"/>
<keyword evidence="2" id="KW-1185">Reference proteome</keyword>
<protein>
    <submittedName>
        <fullName evidence="1">Uncharacterized protein</fullName>
    </submittedName>
</protein>
<dbReference type="RefSeq" id="WP_183563317.1">
    <property type="nucleotide sequence ID" value="NZ_JACHOP010000001.1"/>
</dbReference>
<evidence type="ECO:0000313" key="1">
    <source>
        <dbReference type="EMBL" id="MBB5755470.1"/>
    </source>
</evidence>
<evidence type="ECO:0000313" key="2">
    <source>
        <dbReference type="Proteomes" id="UP000583454"/>
    </source>
</evidence>
<comment type="caution">
    <text evidence="1">The sequence shown here is derived from an EMBL/GenBank/DDBJ whole genome shotgun (WGS) entry which is preliminary data.</text>
</comment>
<proteinExistence type="predicted"/>
<name>A0A840ZDW4_9HYPH</name>
<reference evidence="1 2" key="1">
    <citation type="submission" date="2020-08" db="EMBL/GenBank/DDBJ databases">
        <title>Genomic Encyclopedia of Type Strains, Phase IV (KMG-IV): sequencing the most valuable type-strain genomes for metagenomic binning, comparative biology and taxonomic classification.</title>
        <authorList>
            <person name="Goeker M."/>
        </authorList>
    </citation>
    <scope>NUCLEOTIDE SEQUENCE [LARGE SCALE GENOMIC DNA]</scope>
    <source>
        <strain evidence="1 2">DSM 2163</strain>
    </source>
</reference>
<accession>A0A840ZDW4</accession>
<dbReference type="Proteomes" id="UP000583454">
    <property type="component" value="Unassembled WGS sequence"/>
</dbReference>
<organism evidence="1 2">
    <name type="scientific">Methylorubrum rhodinum</name>
    <dbReference type="NCBI Taxonomy" id="29428"/>
    <lineage>
        <taxon>Bacteria</taxon>
        <taxon>Pseudomonadati</taxon>
        <taxon>Pseudomonadota</taxon>
        <taxon>Alphaproteobacteria</taxon>
        <taxon>Hyphomicrobiales</taxon>
        <taxon>Methylobacteriaceae</taxon>
        <taxon>Methylorubrum</taxon>
    </lineage>
</organism>
<dbReference type="EMBL" id="JACHOP010000001">
    <property type="protein sequence ID" value="MBB5755470.1"/>
    <property type="molecule type" value="Genomic_DNA"/>
</dbReference>
<sequence>MNVESWITVEETPALAQAAREAIEARLARFSVAQRDAFWASIVKAYNTPYNDPVKKPAAPKPAEPAPVVELVVLPEIALPVAAIASAALAAEIRAA</sequence>
<gene>
    <name evidence="1" type="ORF">HNR00_000159</name>
</gene>